<keyword evidence="5 8" id="KW-1133">Transmembrane helix</keyword>
<feature type="transmembrane region" description="Helical" evidence="8">
    <location>
        <begin position="110"/>
        <end position="126"/>
    </location>
</feature>
<evidence type="ECO:0000313" key="9">
    <source>
        <dbReference type="EMBL" id="RZU41816.1"/>
    </source>
</evidence>
<evidence type="ECO:0000256" key="8">
    <source>
        <dbReference type="SAM" id="Phobius"/>
    </source>
</evidence>
<comment type="similarity">
    <text evidence="7">Belongs to the glycosyltransferase 87 family.</text>
</comment>
<dbReference type="Proteomes" id="UP000292958">
    <property type="component" value="Unassembled WGS sequence"/>
</dbReference>
<feature type="transmembrane region" description="Helical" evidence="8">
    <location>
        <begin position="317"/>
        <end position="332"/>
    </location>
</feature>
<dbReference type="AlphaFoldDB" id="A0A4V2G4R7"/>
<feature type="transmembrane region" description="Helical" evidence="8">
    <location>
        <begin position="391"/>
        <end position="411"/>
    </location>
</feature>
<gene>
    <name evidence="9" type="ORF">BDD14_3353</name>
</gene>
<dbReference type="SUPFAM" id="SSF82171">
    <property type="entry name" value="DPP6 N-terminal domain-like"/>
    <property type="match status" value="1"/>
</dbReference>
<accession>A0A4V2G4R7</accession>
<reference evidence="9 10" key="1">
    <citation type="submission" date="2019-02" db="EMBL/GenBank/DDBJ databases">
        <title>Genomic Encyclopedia of Archaeal and Bacterial Type Strains, Phase II (KMG-II): from individual species to whole genera.</title>
        <authorList>
            <person name="Goeker M."/>
        </authorList>
    </citation>
    <scope>NUCLEOTIDE SEQUENCE [LARGE SCALE GENOMIC DNA]</scope>
    <source>
        <strain evidence="9 10">DSM 18101</strain>
    </source>
</reference>
<evidence type="ECO:0000256" key="6">
    <source>
        <dbReference type="ARBA" id="ARBA00023136"/>
    </source>
</evidence>
<feature type="transmembrane region" description="Helical" evidence="8">
    <location>
        <begin position="360"/>
        <end position="379"/>
    </location>
</feature>
<dbReference type="Gene3D" id="2.120.10.30">
    <property type="entry name" value="TolB, C-terminal domain"/>
    <property type="match status" value="1"/>
</dbReference>
<feature type="transmembrane region" description="Helical" evidence="8">
    <location>
        <begin position="176"/>
        <end position="202"/>
    </location>
</feature>
<feature type="transmembrane region" description="Helical" evidence="8">
    <location>
        <begin position="285"/>
        <end position="305"/>
    </location>
</feature>
<feature type="transmembrane region" description="Helical" evidence="8">
    <location>
        <begin position="138"/>
        <end position="170"/>
    </location>
</feature>
<evidence type="ECO:0000256" key="3">
    <source>
        <dbReference type="ARBA" id="ARBA00022679"/>
    </source>
</evidence>
<dbReference type="InterPro" id="IPR011042">
    <property type="entry name" value="6-blade_b-propeller_TolB-like"/>
</dbReference>
<protein>
    <submittedName>
        <fullName evidence="9">Uncharacterized protein DUF2029</fullName>
    </submittedName>
</protein>
<feature type="transmembrane region" description="Helical" evidence="8">
    <location>
        <begin position="82"/>
        <end position="104"/>
    </location>
</feature>
<dbReference type="GO" id="GO:0016758">
    <property type="term" value="F:hexosyltransferase activity"/>
    <property type="evidence" value="ECO:0007669"/>
    <property type="project" value="InterPro"/>
</dbReference>
<evidence type="ECO:0000256" key="5">
    <source>
        <dbReference type="ARBA" id="ARBA00022989"/>
    </source>
</evidence>
<keyword evidence="4 8" id="KW-0812">Transmembrane</keyword>
<dbReference type="EMBL" id="SHKW01000001">
    <property type="protein sequence ID" value="RZU41816.1"/>
    <property type="molecule type" value="Genomic_DNA"/>
</dbReference>
<feature type="transmembrane region" description="Helical" evidence="8">
    <location>
        <begin position="12"/>
        <end position="30"/>
    </location>
</feature>
<sequence length="719" mass="79667">MMSEHKAGDSALIVRVEIALCAAAAMLLLWKGLIPAWRVLNTDFPNYYLVARLFHEGYSLDRIYDWVWLQRIKDHWGLDQPLVGFAGLTPFSALPIVPLTIFSALTAKRIWIIVNLAFLATSAELMHRSTSLGRRRIWLITLLAVLPLRTSFLYGQMHLLVLLLMVLAYFFYRRDHVVLCGLCIALAAALKVYPLTFILFFIWKRQWRAVLATSGAALAVFIVGGLVMGWEPLRVYAFEMLPRSLQGETLDPYSLRAGSGAALFHRLFLFEPALNPVPALASPTLYALLYPLWQATILFPLFAVLRPFDGDKEREQMEWAGFLFALLLLSPVPSTYHFVVMILCVVLLLDVLIRQNRRGLAIAVALLYFLISQSGLIALPAHAGAGVNTLFAFSRLWFGIVLFVIFLARLYRGPLGTMQFRGARFALLCFFTLVALASSVATNRRHFFHREQEMGRRLVPPAATLLATMPRSRSGPMVFVAMTPDGYRISDAEGHSVLPDASLHARRPADQLSFAVARDGSLLVELAGASGSRIIRGPGRSVLVEDAESPAISSDGKQLAFLRENKGMGSLWTLSTSSSSDGRAVLPLRITDESYDVREASFLRSDALLFLAQHEGRTALFTMTPGALPVRFFVPDVEIGSFAVSEDGHRIALTQLIHNRWQLVVLNVDSRRTTVLTEADCNVYTPSWSAATSIVYATDCGRGVGLTALSSFDLSAAKL</sequence>
<feature type="transmembrane region" description="Helical" evidence="8">
    <location>
        <begin position="423"/>
        <end position="441"/>
    </location>
</feature>
<evidence type="ECO:0000256" key="2">
    <source>
        <dbReference type="ARBA" id="ARBA00022475"/>
    </source>
</evidence>
<keyword evidence="6 8" id="KW-0472">Membrane</keyword>
<keyword evidence="10" id="KW-1185">Reference proteome</keyword>
<feature type="transmembrane region" description="Helical" evidence="8">
    <location>
        <begin position="209"/>
        <end position="230"/>
    </location>
</feature>
<organism evidence="9 10">
    <name type="scientific">Edaphobacter modestus</name>
    <dbReference type="NCBI Taxonomy" id="388466"/>
    <lineage>
        <taxon>Bacteria</taxon>
        <taxon>Pseudomonadati</taxon>
        <taxon>Acidobacteriota</taxon>
        <taxon>Terriglobia</taxon>
        <taxon>Terriglobales</taxon>
        <taxon>Acidobacteriaceae</taxon>
        <taxon>Edaphobacter</taxon>
    </lineage>
</organism>
<keyword evidence="2" id="KW-1003">Cell membrane</keyword>
<comment type="subcellular location">
    <subcellularLocation>
        <location evidence="1">Cell membrane</location>
        <topology evidence="1">Multi-pass membrane protein</topology>
    </subcellularLocation>
</comment>
<keyword evidence="3" id="KW-0808">Transferase</keyword>
<comment type="caution">
    <text evidence="9">The sequence shown here is derived from an EMBL/GenBank/DDBJ whole genome shotgun (WGS) entry which is preliminary data.</text>
</comment>
<proteinExistence type="inferred from homology"/>
<evidence type="ECO:0000313" key="10">
    <source>
        <dbReference type="Proteomes" id="UP000292958"/>
    </source>
</evidence>
<dbReference type="GO" id="GO:0005886">
    <property type="term" value="C:plasma membrane"/>
    <property type="evidence" value="ECO:0007669"/>
    <property type="project" value="UniProtKB-SubCell"/>
</dbReference>
<evidence type="ECO:0000256" key="4">
    <source>
        <dbReference type="ARBA" id="ARBA00022692"/>
    </source>
</evidence>
<name>A0A4V2G4R7_9BACT</name>
<dbReference type="Pfam" id="PF09594">
    <property type="entry name" value="GT87"/>
    <property type="match status" value="1"/>
</dbReference>
<evidence type="ECO:0000256" key="1">
    <source>
        <dbReference type="ARBA" id="ARBA00004651"/>
    </source>
</evidence>
<evidence type="ECO:0000256" key="7">
    <source>
        <dbReference type="ARBA" id="ARBA00024033"/>
    </source>
</evidence>
<dbReference type="InterPro" id="IPR018584">
    <property type="entry name" value="GT87"/>
</dbReference>
<dbReference type="RefSeq" id="WP_165420107.1">
    <property type="nucleotide sequence ID" value="NZ_SHKW01000001.1"/>
</dbReference>